<evidence type="ECO:0000313" key="1">
    <source>
        <dbReference type="EMBL" id="VDM33853.1"/>
    </source>
</evidence>
<accession>A0A0R3X6K7</accession>
<dbReference type="EMBL" id="UYWX01020688">
    <property type="protein sequence ID" value="VDM33853.1"/>
    <property type="molecule type" value="Genomic_DNA"/>
</dbReference>
<gene>
    <name evidence="1" type="ORF">TTAC_LOCUS9129</name>
</gene>
<evidence type="ECO:0000313" key="3">
    <source>
        <dbReference type="WBParaSite" id="TTAC_0000914401-mRNA-1"/>
    </source>
</evidence>
<keyword evidence="2" id="KW-1185">Reference proteome</keyword>
<sequence>MDPIFEPIFDFSENMAGHPFGFSKPQTYFDEMLRQESEFDTFRILRSIFGDKFPFSTDLFPDNLPRPYWRTPRYITPVYPKKDFTPFPSDLFSDSFLRPFWMAPGYTTPVSVISCRFSPKRIFRSNHILLKVHPRRDYILDQEPGPSLSDSFRSSSTYFSDSNGQHYESIKSSIKRQDGVIINKEIVRKNGREVTTTTTLYPDGRQESKTETNENTVLADTPSGFLPPAENIFREDDTFPNLRRWFGF</sequence>
<dbReference type="AlphaFoldDB" id="A0A0R3X6K7"/>
<reference evidence="3" key="1">
    <citation type="submission" date="2017-02" db="UniProtKB">
        <authorList>
            <consortium name="WormBaseParasite"/>
        </authorList>
    </citation>
    <scope>IDENTIFICATION</scope>
</reference>
<organism evidence="3">
    <name type="scientific">Hydatigena taeniaeformis</name>
    <name type="common">Feline tapeworm</name>
    <name type="synonym">Taenia taeniaeformis</name>
    <dbReference type="NCBI Taxonomy" id="6205"/>
    <lineage>
        <taxon>Eukaryota</taxon>
        <taxon>Metazoa</taxon>
        <taxon>Spiralia</taxon>
        <taxon>Lophotrochozoa</taxon>
        <taxon>Platyhelminthes</taxon>
        <taxon>Cestoda</taxon>
        <taxon>Eucestoda</taxon>
        <taxon>Cyclophyllidea</taxon>
        <taxon>Taeniidae</taxon>
        <taxon>Hydatigera</taxon>
    </lineage>
</organism>
<dbReference type="WBParaSite" id="TTAC_0000914401-mRNA-1">
    <property type="protein sequence ID" value="TTAC_0000914401-mRNA-1"/>
    <property type="gene ID" value="TTAC_0000914401"/>
</dbReference>
<dbReference type="OrthoDB" id="6231371at2759"/>
<proteinExistence type="predicted"/>
<dbReference type="Proteomes" id="UP000274429">
    <property type="component" value="Unassembled WGS sequence"/>
</dbReference>
<evidence type="ECO:0000313" key="2">
    <source>
        <dbReference type="Proteomes" id="UP000274429"/>
    </source>
</evidence>
<name>A0A0R3X6K7_HYDTA</name>
<reference evidence="1 2" key="2">
    <citation type="submission" date="2018-11" db="EMBL/GenBank/DDBJ databases">
        <authorList>
            <consortium name="Pathogen Informatics"/>
        </authorList>
    </citation>
    <scope>NUCLEOTIDE SEQUENCE [LARGE SCALE GENOMIC DNA]</scope>
</reference>
<protein>
    <submittedName>
        <fullName evidence="1 3">Uncharacterized protein</fullName>
    </submittedName>
</protein>